<dbReference type="SUPFAM" id="SSF69786">
    <property type="entry name" value="YggU-like"/>
    <property type="match status" value="1"/>
</dbReference>
<proteinExistence type="inferred from homology"/>
<dbReference type="NCBIfam" id="TIGR00251">
    <property type="entry name" value="DUF167 family protein"/>
    <property type="match status" value="1"/>
</dbReference>
<comment type="similarity">
    <text evidence="1">Belongs to the UPF0235 family.</text>
</comment>
<name>A0A8H8S1R8_9HELO</name>
<reference evidence="2 3" key="1">
    <citation type="submission" date="2018-05" db="EMBL/GenBank/DDBJ databases">
        <title>Genome sequencing and assembly of the regulated plant pathogen Lachnellula willkommii and related sister species for the development of diagnostic species identification markers.</title>
        <authorList>
            <person name="Giroux E."/>
            <person name="Bilodeau G."/>
        </authorList>
    </citation>
    <scope>NUCLEOTIDE SEQUENCE [LARGE SCALE GENOMIC DNA]</scope>
    <source>
        <strain evidence="2 3">CBS 197.66</strain>
    </source>
</reference>
<accession>A0A8H8S1R8</accession>
<keyword evidence="3" id="KW-1185">Reference proteome</keyword>
<organism evidence="2 3">
    <name type="scientific">Lachnellula subtilissima</name>
    <dbReference type="NCBI Taxonomy" id="602034"/>
    <lineage>
        <taxon>Eukaryota</taxon>
        <taxon>Fungi</taxon>
        <taxon>Dikarya</taxon>
        <taxon>Ascomycota</taxon>
        <taxon>Pezizomycotina</taxon>
        <taxon>Leotiomycetes</taxon>
        <taxon>Helotiales</taxon>
        <taxon>Lachnaceae</taxon>
        <taxon>Lachnellula</taxon>
    </lineage>
</organism>
<dbReference type="OrthoDB" id="244097at2759"/>
<dbReference type="Gene3D" id="3.30.1200.10">
    <property type="entry name" value="YggU-like"/>
    <property type="match status" value="1"/>
</dbReference>
<dbReference type="Pfam" id="PF02594">
    <property type="entry name" value="DUF167"/>
    <property type="match status" value="1"/>
</dbReference>
<dbReference type="SMART" id="SM01152">
    <property type="entry name" value="DUF167"/>
    <property type="match status" value="1"/>
</dbReference>
<evidence type="ECO:0000313" key="2">
    <source>
        <dbReference type="EMBL" id="TVY45456.1"/>
    </source>
</evidence>
<dbReference type="HAMAP" id="MF_00634">
    <property type="entry name" value="UPF0235"/>
    <property type="match status" value="1"/>
</dbReference>
<dbReference type="Proteomes" id="UP000462212">
    <property type="component" value="Unassembled WGS sequence"/>
</dbReference>
<protein>
    <submittedName>
        <fullName evidence="2">UPF0235 protein</fullName>
    </submittedName>
</protein>
<gene>
    <name evidence="2" type="ORF">LSUB1_G000315</name>
</gene>
<dbReference type="PANTHER" id="PTHR13420">
    <property type="entry name" value="UPF0235 PROTEIN C15ORF40"/>
    <property type="match status" value="1"/>
</dbReference>
<dbReference type="EMBL" id="QGMJ01000013">
    <property type="protein sequence ID" value="TVY45456.1"/>
    <property type="molecule type" value="Genomic_DNA"/>
</dbReference>
<sequence>MASLAIRHVASSSKSARSALGYIYLQCHIKPGASKQREGIVSVSENVIEVCVSAQAREGESNKAVREVISSVLKCPKSDVEIVRGMKSRNKTVAIGGIDIKGDEEKCISGIRERFENAVDD</sequence>
<comment type="caution">
    <text evidence="2">The sequence shown here is derived from an EMBL/GenBank/DDBJ whole genome shotgun (WGS) entry which is preliminary data.</text>
</comment>
<dbReference type="GO" id="GO:0005737">
    <property type="term" value="C:cytoplasm"/>
    <property type="evidence" value="ECO:0007669"/>
    <property type="project" value="TreeGrafter"/>
</dbReference>
<evidence type="ECO:0000256" key="1">
    <source>
        <dbReference type="ARBA" id="ARBA00010364"/>
    </source>
</evidence>
<evidence type="ECO:0000313" key="3">
    <source>
        <dbReference type="Proteomes" id="UP000462212"/>
    </source>
</evidence>
<dbReference type="PANTHER" id="PTHR13420:SF7">
    <property type="entry name" value="UPF0235 PROTEIN C15ORF40"/>
    <property type="match status" value="1"/>
</dbReference>
<dbReference type="AlphaFoldDB" id="A0A8H8S1R8"/>
<dbReference type="InterPro" id="IPR003746">
    <property type="entry name" value="DUF167"/>
</dbReference>
<dbReference type="InterPro" id="IPR036591">
    <property type="entry name" value="YggU-like_sf"/>
</dbReference>